<evidence type="ECO:0000313" key="3">
    <source>
        <dbReference type="Proteomes" id="UP000015105"/>
    </source>
</evidence>
<protein>
    <recommendedName>
        <fullName evidence="4">Thioredoxin domain-containing protein</fullName>
    </recommendedName>
</protein>
<dbReference type="Proteomes" id="UP000015105">
    <property type="component" value="Chromosome 4D"/>
</dbReference>
<proteinExistence type="predicted"/>
<evidence type="ECO:0000313" key="2">
    <source>
        <dbReference type="EnsemblPlants" id="AET4Gv20333500.1"/>
    </source>
</evidence>
<organism evidence="2 3">
    <name type="scientific">Aegilops tauschii subsp. strangulata</name>
    <name type="common">Goatgrass</name>
    <dbReference type="NCBI Taxonomy" id="200361"/>
    <lineage>
        <taxon>Eukaryota</taxon>
        <taxon>Viridiplantae</taxon>
        <taxon>Streptophyta</taxon>
        <taxon>Embryophyta</taxon>
        <taxon>Tracheophyta</taxon>
        <taxon>Spermatophyta</taxon>
        <taxon>Magnoliopsida</taxon>
        <taxon>Liliopsida</taxon>
        <taxon>Poales</taxon>
        <taxon>Poaceae</taxon>
        <taxon>BOP clade</taxon>
        <taxon>Pooideae</taxon>
        <taxon>Triticodae</taxon>
        <taxon>Triticeae</taxon>
        <taxon>Triticinae</taxon>
        <taxon>Aegilops</taxon>
    </lineage>
</organism>
<reference evidence="2" key="3">
    <citation type="journal article" date="2017" name="Nature">
        <title>Genome sequence of the progenitor of the wheat D genome Aegilops tauschii.</title>
        <authorList>
            <person name="Luo M.C."/>
            <person name="Gu Y.Q."/>
            <person name="Puiu D."/>
            <person name="Wang H."/>
            <person name="Twardziok S.O."/>
            <person name="Deal K.R."/>
            <person name="Huo N."/>
            <person name="Zhu T."/>
            <person name="Wang L."/>
            <person name="Wang Y."/>
            <person name="McGuire P.E."/>
            <person name="Liu S."/>
            <person name="Long H."/>
            <person name="Ramasamy R.K."/>
            <person name="Rodriguez J.C."/>
            <person name="Van S.L."/>
            <person name="Yuan L."/>
            <person name="Wang Z."/>
            <person name="Xia Z."/>
            <person name="Xiao L."/>
            <person name="Anderson O.D."/>
            <person name="Ouyang S."/>
            <person name="Liang Y."/>
            <person name="Zimin A.V."/>
            <person name="Pertea G."/>
            <person name="Qi P."/>
            <person name="Bennetzen J.L."/>
            <person name="Dai X."/>
            <person name="Dawson M.W."/>
            <person name="Muller H.G."/>
            <person name="Kugler K."/>
            <person name="Rivarola-Duarte L."/>
            <person name="Spannagl M."/>
            <person name="Mayer K.F.X."/>
            <person name="Lu F.H."/>
            <person name="Bevan M.W."/>
            <person name="Leroy P."/>
            <person name="Li P."/>
            <person name="You F.M."/>
            <person name="Sun Q."/>
            <person name="Liu Z."/>
            <person name="Lyons E."/>
            <person name="Wicker T."/>
            <person name="Salzberg S.L."/>
            <person name="Devos K.M."/>
            <person name="Dvorak J."/>
        </authorList>
    </citation>
    <scope>NUCLEOTIDE SEQUENCE [LARGE SCALE GENOMIC DNA]</scope>
    <source>
        <strain evidence="2">cv. AL8/78</strain>
    </source>
</reference>
<dbReference type="InterPro" id="IPR036249">
    <property type="entry name" value="Thioredoxin-like_sf"/>
</dbReference>
<dbReference type="PANTHER" id="PTHR21148">
    <property type="entry name" value="THIOREDOXIN DOMAIN-CONTAINING PROTEIN 9"/>
    <property type="match status" value="1"/>
</dbReference>
<reference evidence="2" key="4">
    <citation type="submission" date="2019-03" db="UniProtKB">
        <authorList>
            <consortium name="EnsemblPlants"/>
        </authorList>
    </citation>
    <scope>IDENTIFICATION</scope>
</reference>
<reference evidence="2" key="5">
    <citation type="journal article" date="2021" name="G3 (Bethesda)">
        <title>Aegilops tauschii genome assembly Aet v5.0 features greater sequence contiguity and improved annotation.</title>
        <authorList>
            <person name="Wang L."/>
            <person name="Zhu T."/>
            <person name="Rodriguez J.C."/>
            <person name="Deal K.R."/>
            <person name="Dubcovsky J."/>
            <person name="McGuire P.E."/>
            <person name="Lux T."/>
            <person name="Spannagl M."/>
            <person name="Mayer K.F.X."/>
            <person name="Baldrich P."/>
            <person name="Meyers B.C."/>
            <person name="Huo N."/>
            <person name="Gu Y.Q."/>
            <person name="Zhou H."/>
            <person name="Devos K.M."/>
            <person name="Bennetzen J.L."/>
            <person name="Unver T."/>
            <person name="Budak H."/>
            <person name="Gulick P.J."/>
            <person name="Galiba G."/>
            <person name="Kalapos B."/>
            <person name="Nelson D.R."/>
            <person name="Li P."/>
            <person name="You F.M."/>
            <person name="Luo M.C."/>
            <person name="Dvorak J."/>
        </authorList>
    </citation>
    <scope>NUCLEOTIDE SEQUENCE [LARGE SCALE GENOMIC DNA]</scope>
    <source>
        <strain evidence="2">cv. AL8/78</strain>
    </source>
</reference>
<evidence type="ECO:0000256" key="1">
    <source>
        <dbReference type="SAM" id="MobiDB-lite"/>
    </source>
</evidence>
<dbReference type="AlphaFoldDB" id="A0A453HX08"/>
<accession>A0A453HX08</accession>
<dbReference type="EnsemblPlants" id="AET4Gv20333500.1">
    <property type="protein sequence ID" value="AET4Gv20333500.1"/>
    <property type="gene ID" value="AET4Gv20333500"/>
</dbReference>
<evidence type="ECO:0008006" key="4">
    <source>
        <dbReference type="Google" id="ProtNLM"/>
    </source>
</evidence>
<dbReference type="STRING" id="200361.A0A453HX08"/>
<feature type="region of interest" description="Disordered" evidence="1">
    <location>
        <begin position="83"/>
        <end position="111"/>
    </location>
</feature>
<name>A0A453HX08_AEGTS</name>
<sequence length="111" mass="12627">MDKHLKALAPVYLGTKFINLGADNAPFVAKLAIKMFPCVVLFKKGIVVDWLVCFEDLGSKDDFSTRVLENILKRKGIIVEKKKDNEEEDDETDMSNNRRVRSSTVYDSDLD</sequence>
<reference evidence="3" key="2">
    <citation type="journal article" date="2017" name="Nat. Plants">
        <title>The Aegilops tauschii genome reveals multiple impacts of transposons.</title>
        <authorList>
            <person name="Zhao G."/>
            <person name="Zou C."/>
            <person name="Li K."/>
            <person name="Wang K."/>
            <person name="Li T."/>
            <person name="Gao L."/>
            <person name="Zhang X."/>
            <person name="Wang H."/>
            <person name="Yang Z."/>
            <person name="Liu X."/>
            <person name="Jiang W."/>
            <person name="Mao L."/>
            <person name="Kong X."/>
            <person name="Jiao Y."/>
            <person name="Jia J."/>
        </authorList>
    </citation>
    <scope>NUCLEOTIDE SEQUENCE [LARGE SCALE GENOMIC DNA]</scope>
    <source>
        <strain evidence="3">cv. AL8/78</strain>
    </source>
</reference>
<dbReference type="Gramene" id="AET4Gv20333500.1">
    <property type="protein sequence ID" value="AET4Gv20333500.1"/>
    <property type="gene ID" value="AET4Gv20333500"/>
</dbReference>
<dbReference type="SUPFAM" id="SSF52833">
    <property type="entry name" value="Thioredoxin-like"/>
    <property type="match status" value="1"/>
</dbReference>
<feature type="compositionally biased region" description="Polar residues" evidence="1">
    <location>
        <begin position="94"/>
        <end position="111"/>
    </location>
</feature>
<keyword evidence="3" id="KW-1185">Reference proteome</keyword>
<reference evidence="3" key="1">
    <citation type="journal article" date="2014" name="Science">
        <title>Ancient hybridizations among the ancestral genomes of bread wheat.</title>
        <authorList>
            <consortium name="International Wheat Genome Sequencing Consortium,"/>
            <person name="Marcussen T."/>
            <person name="Sandve S.R."/>
            <person name="Heier L."/>
            <person name="Spannagl M."/>
            <person name="Pfeifer M."/>
            <person name="Jakobsen K.S."/>
            <person name="Wulff B.B."/>
            <person name="Steuernagel B."/>
            <person name="Mayer K.F."/>
            <person name="Olsen O.A."/>
        </authorList>
    </citation>
    <scope>NUCLEOTIDE SEQUENCE [LARGE SCALE GENOMIC DNA]</scope>
    <source>
        <strain evidence="3">cv. AL8/78</strain>
    </source>
</reference>
<dbReference type="Gene3D" id="3.40.30.10">
    <property type="entry name" value="Glutaredoxin"/>
    <property type="match status" value="1"/>
</dbReference>